<dbReference type="PROSITE" id="PS51762">
    <property type="entry name" value="GH16_2"/>
    <property type="match status" value="1"/>
</dbReference>
<feature type="domain" description="GH16" evidence="4">
    <location>
        <begin position="45"/>
        <end position="311"/>
    </location>
</feature>
<dbReference type="InterPro" id="IPR000757">
    <property type="entry name" value="Beta-glucanase-like"/>
</dbReference>
<dbReference type="Pfam" id="PF00722">
    <property type="entry name" value="Glyco_hydro_16"/>
    <property type="match status" value="1"/>
</dbReference>
<keyword evidence="5" id="KW-0378">Hydrolase</keyword>
<dbReference type="AlphaFoldDB" id="A0A5C6F4L3"/>
<evidence type="ECO:0000259" key="4">
    <source>
        <dbReference type="PROSITE" id="PS51762"/>
    </source>
</evidence>
<dbReference type="PANTHER" id="PTHR10963">
    <property type="entry name" value="GLYCOSYL HYDROLASE-RELATED"/>
    <property type="match status" value="1"/>
</dbReference>
<dbReference type="InterPro" id="IPR050546">
    <property type="entry name" value="Glycosyl_Hydrlase_16"/>
</dbReference>
<organism evidence="5 6">
    <name type="scientific">Rubripirellula tenax</name>
    <dbReference type="NCBI Taxonomy" id="2528015"/>
    <lineage>
        <taxon>Bacteria</taxon>
        <taxon>Pseudomonadati</taxon>
        <taxon>Planctomycetota</taxon>
        <taxon>Planctomycetia</taxon>
        <taxon>Pirellulales</taxon>
        <taxon>Pirellulaceae</taxon>
        <taxon>Rubripirellula</taxon>
    </lineage>
</organism>
<evidence type="ECO:0000313" key="5">
    <source>
        <dbReference type="EMBL" id="TWU56683.1"/>
    </source>
</evidence>
<feature type="chain" id="PRO_5022975071" evidence="3">
    <location>
        <begin position="31"/>
        <end position="380"/>
    </location>
</feature>
<dbReference type="NCBIfam" id="NF041449">
    <property type="entry name" value="K_carrageenase"/>
    <property type="match status" value="1"/>
</dbReference>
<dbReference type="Proteomes" id="UP000318288">
    <property type="component" value="Unassembled WGS sequence"/>
</dbReference>
<dbReference type="OrthoDB" id="9809583at2"/>
<dbReference type="EC" id="3.2.1.83" evidence="5"/>
<accession>A0A5C6F4L3</accession>
<feature type="region of interest" description="Disordered" evidence="2">
    <location>
        <begin position="359"/>
        <end position="380"/>
    </location>
</feature>
<feature type="signal peptide" evidence="3">
    <location>
        <begin position="1"/>
        <end position="30"/>
    </location>
</feature>
<evidence type="ECO:0000256" key="2">
    <source>
        <dbReference type="SAM" id="MobiDB-lite"/>
    </source>
</evidence>
<dbReference type="Gene3D" id="2.60.120.200">
    <property type="match status" value="1"/>
</dbReference>
<dbReference type="InterPro" id="IPR013320">
    <property type="entry name" value="ConA-like_dom_sf"/>
</dbReference>
<dbReference type="InterPro" id="IPR048238">
    <property type="entry name" value="K-carrageenase"/>
</dbReference>
<reference evidence="5 6" key="1">
    <citation type="submission" date="2019-02" db="EMBL/GenBank/DDBJ databases">
        <title>Deep-cultivation of Planctomycetes and their phenomic and genomic characterization uncovers novel biology.</title>
        <authorList>
            <person name="Wiegand S."/>
            <person name="Jogler M."/>
            <person name="Boedeker C."/>
            <person name="Pinto D."/>
            <person name="Vollmers J."/>
            <person name="Rivas-Marin E."/>
            <person name="Kohn T."/>
            <person name="Peeters S.H."/>
            <person name="Heuer A."/>
            <person name="Rast P."/>
            <person name="Oberbeckmann S."/>
            <person name="Bunk B."/>
            <person name="Jeske O."/>
            <person name="Meyerdierks A."/>
            <person name="Storesund J.E."/>
            <person name="Kallscheuer N."/>
            <person name="Luecker S."/>
            <person name="Lage O.M."/>
            <person name="Pohl T."/>
            <person name="Merkel B.J."/>
            <person name="Hornburger P."/>
            <person name="Mueller R.-W."/>
            <person name="Bruemmer F."/>
            <person name="Labrenz M."/>
            <person name="Spormann A.M."/>
            <person name="Op Den Camp H."/>
            <person name="Overmann J."/>
            <person name="Amann R."/>
            <person name="Jetten M.S.M."/>
            <person name="Mascher T."/>
            <person name="Medema M.H."/>
            <person name="Devos D.P."/>
            <person name="Kaster A.-K."/>
            <person name="Ovreas L."/>
            <person name="Rohde M."/>
            <person name="Galperin M.Y."/>
            <person name="Jogler C."/>
        </authorList>
    </citation>
    <scope>NUCLEOTIDE SEQUENCE [LARGE SCALE GENOMIC DNA]</scope>
    <source>
        <strain evidence="5 6">Poly51</strain>
    </source>
</reference>
<proteinExistence type="inferred from homology"/>
<dbReference type="EMBL" id="SJPW01000003">
    <property type="protein sequence ID" value="TWU56683.1"/>
    <property type="molecule type" value="Genomic_DNA"/>
</dbReference>
<dbReference type="GO" id="GO:0005975">
    <property type="term" value="P:carbohydrate metabolic process"/>
    <property type="evidence" value="ECO:0007669"/>
    <property type="project" value="InterPro"/>
</dbReference>
<sequence length="380" mass="43694" precursor="true">MNKISLASFHPILWSVVLCGLTSVSPKAPAADLLPLSDAPEVKAGQWKIVADQSDEFDDAQLDPKRWNTDTEDFGPWSWKPENVIQKSGSLHLRMMQEDHKRGNQSLFYTSGMARNERTITYGYFEARIKGCSRYPGACPSFWLYSIGPQNRYQASDGETVAYSEIDVVELQQSEFDFETKTHFLVNRIDCNLHTTLIQNGKRVWARPNNRPEICSNHYDSPWDPREDYHVYGVQNSKEWIVWYIDGQEVGRKKNLYWHLPMHVTLSLGLRYPFVKYEGGERSTVAEKTTTDGFPTVMSVDYVRIWQRPEDFAAQAVASKSSTDWTKEAYVAKEQAKWKANGWNWDQAKVESNFDEIDTNGDQIASGTERQDWFAEKAAK</sequence>
<feature type="compositionally biased region" description="Basic and acidic residues" evidence="2">
    <location>
        <begin position="369"/>
        <end position="380"/>
    </location>
</feature>
<dbReference type="RefSeq" id="WP_146457934.1">
    <property type="nucleotide sequence ID" value="NZ_SJPW01000003.1"/>
</dbReference>
<dbReference type="PANTHER" id="PTHR10963:SF55">
    <property type="entry name" value="GLYCOSIDE HYDROLASE FAMILY 16 PROTEIN"/>
    <property type="match status" value="1"/>
</dbReference>
<comment type="caution">
    <text evidence="5">The sequence shown here is derived from an EMBL/GenBank/DDBJ whole genome shotgun (WGS) entry which is preliminary data.</text>
</comment>
<keyword evidence="5" id="KW-0326">Glycosidase</keyword>
<keyword evidence="6" id="KW-1185">Reference proteome</keyword>
<name>A0A5C6F4L3_9BACT</name>
<evidence type="ECO:0000256" key="1">
    <source>
        <dbReference type="ARBA" id="ARBA00006865"/>
    </source>
</evidence>
<dbReference type="GO" id="GO:0033918">
    <property type="term" value="F:kappa-carrageenase activity"/>
    <property type="evidence" value="ECO:0007669"/>
    <property type="project" value="UniProtKB-EC"/>
</dbReference>
<evidence type="ECO:0000313" key="6">
    <source>
        <dbReference type="Proteomes" id="UP000318288"/>
    </source>
</evidence>
<protein>
    <submittedName>
        <fullName evidence="5">Kappa-carrageenase</fullName>
        <ecNumber evidence="5">3.2.1.83</ecNumber>
    </submittedName>
</protein>
<gene>
    <name evidence="5" type="primary">cgkA</name>
    <name evidence="5" type="ORF">Poly51_26000</name>
</gene>
<dbReference type="SUPFAM" id="SSF49899">
    <property type="entry name" value="Concanavalin A-like lectins/glucanases"/>
    <property type="match status" value="1"/>
</dbReference>
<evidence type="ECO:0000256" key="3">
    <source>
        <dbReference type="SAM" id="SignalP"/>
    </source>
</evidence>
<comment type="similarity">
    <text evidence="1">Belongs to the glycosyl hydrolase 16 family.</text>
</comment>
<keyword evidence="3" id="KW-0732">Signal</keyword>